<keyword evidence="8" id="KW-1185">Reference proteome</keyword>
<feature type="domain" description="Mechanosensitive ion channel MscS" evidence="6">
    <location>
        <begin position="105"/>
        <end position="179"/>
    </location>
</feature>
<feature type="transmembrane region" description="Helical" evidence="5">
    <location>
        <begin position="86"/>
        <end position="116"/>
    </location>
</feature>
<keyword evidence="5" id="KW-0997">Cell inner membrane</keyword>
<dbReference type="InterPro" id="IPR023408">
    <property type="entry name" value="MscS_beta-dom_sf"/>
</dbReference>
<dbReference type="GO" id="GO:0005886">
    <property type="term" value="C:plasma membrane"/>
    <property type="evidence" value="ECO:0007669"/>
    <property type="project" value="UniProtKB-SubCell"/>
</dbReference>
<comment type="subcellular location">
    <subcellularLocation>
        <location evidence="5">Cell inner membrane</location>
        <topology evidence="5">Multi-pass membrane protein</topology>
    </subcellularLocation>
    <subcellularLocation>
        <location evidence="1">Membrane</location>
    </subcellularLocation>
</comment>
<dbReference type="RefSeq" id="WP_102245783.1">
    <property type="nucleotide sequence ID" value="NZ_CP025682.1"/>
</dbReference>
<keyword evidence="4 5" id="KW-0472">Membrane</keyword>
<dbReference type="PANTHER" id="PTHR30221:SF8">
    <property type="entry name" value="SMALL-CONDUCTANCE MECHANOSENSITIVE CHANNEL"/>
    <property type="match status" value="1"/>
</dbReference>
<gene>
    <name evidence="7" type="ORF">C0099_01425</name>
</gene>
<comment type="function">
    <text evidence="5">Mechanosensitive channel that participates in the regulation of osmotic pressure changes within the cell, opening in response to stretch forces in the membrane lipid bilayer, without the need for other proteins. Contributes to normal resistance to hypoosmotic shock. Forms an ion channel of 1.0 nanosiemens conductance with a slight preference for anions.</text>
</comment>
<dbReference type="OrthoDB" id="8685113at2"/>
<keyword evidence="5" id="KW-0406">Ion transport</keyword>
<reference evidence="7 8" key="1">
    <citation type="submission" date="2018-01" db="EMBL/GenBank/DDBJ databases">
        <authorList>
            <person name="Fu G.-Y."/>
        </authorList>
    </citation>
    <scope>NUCLEOTIDE SEQUENCE [LARGE SCALE GENOMIC DNA]</scope>
    <source>
        <strain evidence="7 8">SY39</strain>
    </source>
</reference>
<comment type="similarity">
    <text evidence="5">Belongs to the MscS (TC 1.A.23) family.</text>
</comment>
<evidence type="ECO:0000259" key="6">
    <source>
        <dbReference type="Pfam" id="PF00924"/>
    </source>
</evidence>
<comment type="subunit">
    <text evidence="5">Homoheptamer.</text>
</comment>
<feature type="transmembrane region" description="Helical" evidence="5">
    <location>
        <begin position="12"/>
        <end position="36"/>
    </location>
</feature>
<evidence type="ECO:0000256" key="1">
    <source>
        <dbReference type="ARBA" id="ARBA00004370"/>
    </source>
</evidence>
<dbReference type="InterPro" id="IPR006685">
    <property type="entry name" value="MscS_channel_2nd"/>
</dbReference>
<keyword evidence="5" id="KW-0407">Ion channel</keyword>
<evidence type="ECO:0000313" key="8">
    <source>
        <dbReference type="Proteomes" id="UP000242205"/>
    </source>
</evidence>
<dbReference type="Pfam" id="PF00924">
    <property type="entry name" value="MS_channel_2nd"/>
    <property type="match status" value="1"/>
</dbReference>
<sequence>MKTLLPEWAQPWVATITLGLQVVGILVGTWVVNLLLRRLMHRVADHYHLSREILVVTRRSVGFVIYACALLLVLDRFGVSGTVLWTAFTGFAAVAAVAFFAAWSVLSNIFCTLLILTTRPFRLYDHIELLEGGDKPGLKGQVVDINLIHTTLKERLEDGSDTVLQIPNSLFFQRTVRCWRRPPAMKLRDDGDDGEY</sequence>
<evidence type="ECO:0000256" key="3">
    <source>
        <dbReference type="ARBA" id="ARBA00022989"/>
    </source>
</evidence>
<dbReference type="EMBL" id="CP025682">
    <property type="protein sequence ID" value="AUN93709.1"/>
    <property type="molecule type" value="Genomic_DNA"/>
</dbReference>
<feature type="transmembrane region" description="Helical" evidence="5">
    <location>
        <begin position="56"/>
        <end position="74"/>
    </location>
</feature>
<protein>
    <recommendedName>
        <fullName evidence="5">Small-conductance mechanosensitive channel</fullName>
    </recommendedName>
</protein>
<keyword evidence="5" id="KW-1003">Cell membrane</keyword>
<dbReference type="Gene3D" id="2.30.30.60">
    <property type="match status" value="1"/>
</dbReference>
<organism evidence="7 8">
    <name type="scientific">Pseudazoarcus pumilus</name>
    <dbReference type="NCBI Taxonomy" id="2067960"/>
    <lineage>
        <taxon>Bacteria</taxon>
        <taxon>Pseudomonadati</taxon>
        <taxon>Pseudomonadota</taxon>
        <taxon>Betaproteobacteria</taxon>
        <taxon>Rhodocyclales</taxon>
        <taxon>Zoogloeaceae</taxon>
        <taxon>Pseudazoarcus</taxon>
    </lineage>
</organism>
<dbReference type="SUPFAM" id="SSF50182">
    <property type="entry name" value="Sm-like ribonucleoproteins"/>
    <property type="match status" value="1"/>
</dbReference>
<dbReference type="GO" id="GO:0008381">
    <property type="term" value="F:mechanosensitive monoatomic ion channel activity"/>
    <property type="evidence" value="ECO:0007669"/>
    <property type="project" value="InterPro"/>
</dbReference>
<dbReference type="PANTHER" id="PTHR30221">
    <property type="entry name" value="SMALL-CONDUCTANCE MECHANOSENSITIVE CHANNEL"/>
    <property type="match status" value="1"/>
</dbReference>
<dbReference type="InterPro" id="IPR010920">
    <property type="entry name" value="LSM_dom_sf"/>
</dbReference>
<accession>A0A2I6S368</accession>
<dbReference type="KEGG" id="atw:C0099_01425"/>
<proteinExistence type="inferred from homology"/>
<name>A0A2I6S368_9RHOO</name>
<dbReference type="InterPro" id="IPR045275">
    <property type="entry name" value="MscS_archaea/bacteria_type"/>
</dbReference>
<dbReference type="AlphaFoldDB" id="A0A2I6S368"/>
<dbReference type="Proteomes" id="UP000242205">
    <property type="component" value="Chromosome"/>
</dbReference>
<evidence type="ECO:0000256" key="5">
    <source>
        <dbReference type="RuleBase" id="RU369025"/>
    </source>
</evidence>
<evidence type="ECO:0000256" key="4">
    <source>
        <dbReference type="ARBA" id="ARBA00023136"/>
    </source>
</evidence>
<keyword evidence="5" id="KW-0813">Transport</keyword>
<evidence type="ECO:0000256" key="2">
    <source>
        <dbReference type="ARBA" id="ARBA00022692"/>
    </source>
</evidence>
<keyword evidence="2 5" id="KW-0812">Transmembrane</keyword>
<keyword evidence="3 5" id="KW-1133">Transmembrane helix</keyword>
<dbReference type="Gene3D" id="1.10.287.1260">
    <property type="match status" value="1"/>
</dbReference>
<evidence type="ECO:0000313" key="7">
    <source>
        <dbReference type="EMBL" id="AUN93709.1"/>
    </source>
</evidence>
<comment type="caution">
    <text evidence="5">Lacks conserved residue(s) required for the propagation of feature annotation.</text>
</comment>